<keyword evidence="3" id="KW-0479">Metal-binding</keyword>
<dbReference type="InterPro" id="IPR011009">
    <property type="entry name" value="Kinase-like_dom_sf"/>
</dbReference>
<dbReference type="KEGG" id="hro:HELRODRAFT_133386"/>
<feature type="binding site" evidence="3">
    <location>
        <position position="172"/>
    </location>
    <ligand>
        <name>Mg(2+)</name>
        <dbReference type="ChEBI" id="CHEBI:18420"/>
    </ligand>
</feature>
<name>T1EI07_HELRO</name>
<feature type="binding site" evidence="2">
    <location>
        <begin position="21"/>
        <end position="28"/>
    </location>
    <ligand>
        <name>ATP</name>
        <dbReference type="ChEBI" id="CHEBI:30616"/>
    </ligand>
</feature>
<sequence length="303" mass="34754">MAYDPAWEIPKDALRLESLLGQGAFGKVMQGRLSLDKISSQSILNQRITDQSKPSTLVAVKMVKDVYNHEQVRSLLSELKIMMFIGSHVNIVNLLGAVTTQLNRGLFYVVVEYCGSGCLRDYLIKNKKYFKKFVEKVVLTMRDLLSFSFQIARGMEYLASKKLIHRDLAARNVLVADDKIVKICDFGLAKDCYKYSEYKKKSDAPVPIKWMALEALTHKLYTSQSDVWSFGVLMWEIYSFGGNPYAGIDMNEHFVTRLKEGLRLEKPEVCDFETFEIMTSCWKANQNDRPTFFDLEKSLSKLL</sequence>
<dbReference type="PIRSF" id="PIRSF000615">
    <property type="entry name" value="TyrPK_CSF1-R"/>
    <property type="match status" value="1"/>
</dbReference>
<dbReference type="GO" id="GO:0005886">
    <property type="term" value="C:plasma membrane"/>
    <property type="evidence" value="ECO:0000318"/>
    <property type="project" value="GO_Central"/>
</dbReference>
<feature type="binding site" evidence="3">
    <location>
        <position position="185"/>
    </location>
    <ligand>
        <name>Mg(2+)</name>
        <dbReference type="ChEBI" id="CHEBI:18420"/>
    </ligand>
</feature>
<dbReference type="GO" id="GO:0046872">
    <property type="term" value="F:metal ion binding"/>
    <property type="evidence" value="ECO:0007669"/>
    <property type="project" value="UniProtKB-KW"/>
</dbReference>
<dbReference type="SMART" id="SM00219">
    <property type="entry name" value="TyrKc"/>
    <property type="match status" value="1"/>
</dbReference>
<dbReference type="Gene3D" id="1.10.510.10">
    <property type="entry name" value="Transferase(Phosphotransferase) domain 1"/>
    <property type="match status" value="1"/>
</dbReference>
<reference evidence="5" key="3">
    <citation type="submission" date="2015-06" db="UniProtKB">
        <authorList>
            <consortium name="EnsemblMetazoa"/>
        </authorList>
    </citation>
    <scope>IDENTIFICATION</scope>
</reference>
<dbReference type="CDD" id="cd00192">
    <property type="entry name" value="PTKc"/>
    <property type="match status" value="1"/>
</dbReference>
<feature type="domain" description="Protein kinase" evidence="4">
    <location>
        <begin position="14"/>
        <end position="303"/>
    </location>
</feature>
<organism evidence="5 6">
    <name type="scientific">Helobdella robusta</name>
    <name type="common">Californian leech</name>
    <dbReference type="NCBI Taxonomy" id="6412"/>
    <lineage>
        <taxon>Eukaryota</taxon>
        <taxon>Metazoa</taxon>
        <taxon>Spiralia</taxon>
        <taxon>Lophotrochozoa</taxon>
        <taxon>Annelida</taxon>
        <taxon>Clitellata</taxon>
        <taxon>Hirudinea</taxon>
        <taxon>Rhynchobdellida</taxon>
        <taxon>Glossiphoniidae</taxon>
        <taxon>Helobdella</taxon>
    </lineage>
</organism>
<dbReference type="InterPro" id="IPR000719">
    <property type="entry name" value="Prot_kinase_dom"/>
</dbReference>
<dbReference type="PROSITE" id="PS00109">
    <property type="entry name" value="PROTEIN_KINASE_TYR"/>
    <property type="match status" value="1"/>
</dbReference>
<reference evidence="6" key="2">
    <citation type="journal article" date="2013" name="Nature">
        <title>Insights into bilaterian evolution from three spiralian genomes.</title>
        <authorList>
            <person name="Simakov O."/>
            <person name="Marletaz F."/>
            <person name="Cho S.J."/>
            <person name="Edsinger-Gonzales E."/>
            <person name="Havlak P."/>
            <person name="Hellsten U."/>
            <person name="Kuo D.H."/>
            <person name="Larsson T."/>
            <person name="Lv J."/>
            <person name="Arendt D."/>
            <person name="Savage R."/>
            <person name="Osoegawa K."/>
            <person name="de Jong P."/>
            <person name="Grimwood J."/>
            <person name="Chapman J.A."/>
            <person name="Shapiro H."/>
            <person name="Aerts A."/>
            <person name="Otillar R.P."/>
            <person name="Terry A.Y."/>
            <person name="Boore J.L."/>
            <person name="Grigoriev I.V."/>
            <person name="Lindberg D.R."/>
            <person name="Seaver E.C."/>
            <person name="Weisblat D.A."/>
            <person name="Putnam N.H."/>
            <person name="Rokhsar D.S."/>
        </authorList>
    </citation>
    <scope>NUCLEOTIDE SEQUENCE</scope>
</reference>
<dbReference type="InterPro" id="IPR001245">
    <property type="entry name" value="Ser-Thr/Tyr_kinase_cat_dom"/>
</dbReference>
<dbReference type="OrthoDB" id="6077854at2759"/>
<evidence type="ECO:0000256" key="2">
    <source>
        <dbReference type="PIRSR" id="PIRSR000615-2"/>
    </source>
</evidence>
<dbReference type="InterPro" id="IPR008266">
    <property type="entry name" value="Tyr_kinase_AS"/>
</dbReference>
<dbReference type="InterPro" id="IPR020635">
    <property type="entry name" value="Tyr_kinase_cat_dom"/>
</dbReference>
<dbReference type="Pfam" id="PF07714">
    <property type="entry name" value="PK_Tyr_Ser-Thr"/>
    <property type="match status" value="1"/>
</dbReference>
<dbReference type="Proteomes" id="UP000015101">
    <property type="component" value="Unassembled WGS sequence"/>
</dbReference>
<dbReference type="EnsemblMetazoa" id="HelroT133386">
    <property type="protein sequence ID" value="HelroP133386"/>
    <property type="gene ID" value="HelroG133386"/>
</dbReference>
<evidence type="ECO:0000313" key="6">
    <source>
        <dbReference type="Proteomes" id="UP000015101"/>
    </source>
</evidence>
<keyword evidence="3" id="KW-0460">Magnesium</keyword>
<evidence type="ECO:0000256" key="1">
    <source>
        <dbReference type="PIRSR" id="PIRSR000615-1"/>
    </source>
</evidence>
<evidence type="ECO:0000313" key="5">
    <source>
        <dbReference type="EnsemblMetazoa" id="HelroP133386"/>
    </source>
</evidence>
<dbReference type="PANTHER" id="PTHR24416:SF600">
    <property type="entry name" value="PDGF- AND VEGF-RECEPTOR RELATED, ISOFORM J"/>
    <property type="match status" value="1"/>
</dbReference>
<dbReference type="STRING" id="6412.T1EI07"/>
<keyword evidence="6" id="KW-1185">Reference proteome</keyword>
<dbReference type="PANTHER" id="PTHR24416">
    <property type="entry name" value="TYROSINE-PROTEIN KINASE RECEPTOR"/>
    <property type="match status" value="1"/>
</dbReference>
<dbReference type="GO" id="GO:0005524">
    <property type="term" value="F:ATP binding"/>
    <property type="evidence" value="ECO:0007669"/>
    <property type="project" value="UniProtKB-KW"/>
</dbReference>
<gene>
    <name evidence="5" type="primary">20196207</name>
</gene>
<dbReference type="Gene3D" id="3.30.200.20">
    <property type="entry name" value="Phosphorylase Kinase, domain 1"/>
    <property type="match status" value="1"/>
</dbReference>
<dbReference type="PROSITE" id="PS50011">
    <property type="entry name" value="PROTEIN_KINASE_DOM"/>
    <property type="match status" value="1"/>
</dbReference>
<feature type="active site" description="Proton acceptor" evidence="1">
    <location>
        <position position="167"/>
    </location>
</feature>
<dbReference type="GO" id="GO:0007169">
    <property type="term" value="P:cell surface receptor protein tyrosine kinase signaling pathway"/>
    <property type="evidence" value="ECO:0000318"/>
    <property type="project" value="GO_Central"/>
</dbReference>
<dbReference type="eggNOG" id="KOG0200">
    <property type="taxonomic scope" value="Eukaryota"/>
</dbReference>
<dbReference type="EMBL" id="AMQM01007882">
    <property type="status" value="NOT_ANNOTATED_CDS"/>
    <property type="molecule type" value="Genomic_DNA"/>
</dbReference>
<feature type="binding site" evidence="2">
    <location>
        <position position="61"/>
    </location>
    <ligand>
        <name>ATP</name>
        <dbReference type="ChEBI" id="CHEBI:30616"/>
    </ligand>
</feature>
<accession>T1EI07</accession>
<dbReference type="CTD" id="20196207"/>
<dbReference type="PRINTS" id="PR00109">
    <property type="entry name" value="TYRKINASE"/>
</dbReference>
<keyword evidence="2" id="KW-0547">Nucleotide-binding</keyword>
<dbReference type="GO" id="GO:0004714">
    <property type="term" value="F:transmembrane receptor protein tyrosine kinase activity"/>
    <property type="evidence" value="ECO:0000318"/>
    <property type="project" value="GO_Central"/>
</dbReference>
<feature type="binding site" evidence="2">
    <location>
        <position position="171"/>
    </location>
    <ligand>
        <name>ATP</name>
        <dbReference type="ChEBI" id="CHEBI:30616"/>
    </ligand>
</feature>
<dbReference type="GO" id="GO:0043235">
    <property type="term" value="C:receptor complex"/>
    <property type="evidence" value="ECO:0000318"/>
    <property type="project" value="GO_Central"/>
</dbReference>
<protein>
    <recommendedName>
        <fullName evidence="4">Protein kinase domain-containing protein</fullName>
    </recommendedName>
</protein>
<proteinExistence type="predicted"/>
<evidence type="ECO:0000256" key="3">
    <source>
        <dbReference type="PIRSR" id="PIRSR000615-3"/>
    </source>
</evidence>
<dbReference type="HOGENOM" id="CLU_000288_7_40_1"/>
<dbReference type="InterPro" id="IPR050122">
    <property type="entry name" value="RTK"/>
</dbReference>
<dbReference type="SUPFAM" id="SSF56112">
    <property type="entry name" value="Protein kinase-like (PK-like)"/>
    <property type="match status" value="1"/>
</dbReference>
<dbReference type="OMA" id="RTPNDEY"/>
<keyword evidence="2" id="KW-0067">ATP-binding</keyword>
<dbReference type="AlphaFoldDB" id="T1EI07"/>
<reference evidence="6" key="1">
    <citation type="submission" date="2012-12" db="EMBL/GenBank/DDBJ databases">
        <authorList>
            <person name="Hellsten U."/>
            <person name="Grimwood J."/>
            <person name="Chapman J.A."/>
            <person name="Shapiro H."/>
            <person name="Aerts A."/>
            <person name="Otillar R.P."/>
            <person name="Terry A.Y."/>
            <person name="Boore J.L."/>
            <person name="Simakov O."/>
            <person name="Marletaz F."/>
            <person name="Cho S.-J."/>
            <person name="Edsinger-Gonzales E."/>
            <person name="Havlak P."/>
            <person name="Kuo D.-H."/>
            <person name="Larsson T."/>
            <person name="Lv J."/>
            <person name="Arendt D."/>
            <person name="Savage R."/>
            <person name="Osoegawa K."/>
            <person name="de Jong P."/>
            <person name="Lindberg D.R."/>
            <person name="Seaver E.C."/>
            <person name="Weisblat D.A."/>
            <person name="Putnam N.H."/>
            <person name="Grigoriev I.V."/>
            <person name="Rokhsar D.S."/>
        </authorList>
    </citation>
    <scope>NUCLEOTIDE SEQUENCE</scope>
</reference>
<evidence type="ECO:0000259" key="4">
    <source>
        <dbReference type="PROSITE" id="PS50011"/>
    </source>
</evidence>